<dbReference type="FunFam" id="2.10.25.10:FF:000106">
    <property type="entry name" value="Heparan sulfate proteoglycan 2"/>
    <property type="match status" value="2"/>
</dbReference>
<dbReference type="FunFam" id="2.60.40.10:FF:000005">
    <property type="entry name" value="Neuronal cell adhesion molecule"/>
    <property type="match status" value="1"/>
</dbReference>
<evidence type="ECO:0000259" key="20">
    <source>
        <dbReference type="PROSITE" id="PS50025"/>
    </source>
</evidence>
<dbReference type="GO" id="GO:0048732">
    <property type="term" value="P:gland development"/>
    <property type="evidence" value="ECO:0007669"/>
    <property type="project" value="UniProtKB-ARBA"/>
</dbReference>
<protein>
    <recommendedName>
        <fullName evidence="27">Basement membrane-specific heparan sulfate proteoglycan core protein</fullName>
    </recommendedName>
</protein>
<dbReference type="InterPro" id="IPR002172">
    <property type="entry name" value="LDrepeatLR_classA_rpt"/>
</dbReference>
<dbReference type="GO" id="GO:0005886">
    <property type="term" value="C:plasma membrane"/>
    <property type="evidence" value="ECO:0007669"/>
    <property type="project" value="UniProtKB-SubCell"/>
</dbReference>
<feature type="domain" description="Laminin EGF-like" evidence="22">
    <location>
        <begin position="753"/>
        <end position="802"/>
    </location>
</feature>
<feature type="domain" description="Ig-like" evidence="23">
    <location>
        <begin position="2604"/>
        <end position="2687"/>
    </location>
</feature>
<feature type="domain" description="Ig-like" evidence="23">
    <location>
        <begin position="2792"/>
        <end position="2877"/>
    </location>
</feature>
<evidence type="ECO:0000256" key="18">
    <source>
        <dbReference type="SAM" id="MobiDB-lite"/>
    </source>
</evidence>
<dbReference type="Pfam" id="PF00054">
    <property type="entry name" value="Laminin_G_1"/>
    <property type="match status" value="3"/>
</dbReference>
<feature type="disulfide bond" evidence="17">
    <location>
        <begin position="1899"/>
        <end position="1908"/>
    </location>
</feature>
<feature type="disulfide bond" evidence="15">
    <location>
        <begin position="3945"/>
        <end position="3954"/>
    </location>
</feature>
<dbReference type="GO" id="GO:0030424">
    <property type="term" value="C:axon"/>
    <property type="evidence" value="ECO:0007669"/>
    <property type="project" value="TreeGrafter"/>
</dbReference>
<dbReference type="EMBL" id="JAFJMO010000010">
    <property type="protein sequence ID" value="KAJ8265618.1"/>
    <property type="molecule type" value="Genomic_DNA"/>
</dbReference>
<evidence type="ECO:0000256" key="19">
    <source>
        <dbReference type="SAM" id="SignalP"/>
    </source>
</evidence>
<feature type="domain" description="EGF-like" evidence="21">
    <location>
        <begin position="4176"/>
        <end position="4209"/>
    </location>
</feature>
<keyword evidence="3" id="KW-1003">Cell membrane</keyword>
<dbReference type="InterPro" id="IPR013098">
    <property type="entry name" value="Ig_I-set"/>
</dbReference>
<feature type="disulfide bond" evidence="16">
    <location>
        <begin position="229"/>
        <end position="244"/>
    </location>
</feature>
<feature type="domain" description="Ig-like" evidence="23">
    <location>
        <begin position="2231"/>
        <end position="2316"/>
    </location>
</feature>
<feature type="disulfide bond" evidence="16">
    <location>
        <begin position="274"/>
        <end position="286"/>
    </location>
</feature>
<dbReference type="PROSITE" id="PS50026">
    <property type="entry name" value="EGF_3"/>
    <property type="match status" value="4"/>
</dbReference>
<feature type="disulfide bond" evidence="15">
    <location>
        <begin position="4199"/>
        <end position="4208"/>
    </location>
</feature>
<feature type="disulfide bond" evidence="17">
    <location>
        <begin position="1840"/>
        <end position="1849"/>
    </location>
</feature>
<dbReference type="CDD" id="cd00096">
    <property type="entry name" value="Ig"/>
    <property type="match status" value="3"/>
</dbReference>
<evidence type="ECO:0000256" key="12">
    <source>
        <dbReference type="ARBA" id="ARBA00023180"/>
    </source>
</evidence>
<evidence type="ECO:0000256" key="2">
    <source>
        <dbReference type="ARBA" id="ARBA00004302"/>
    </source>
</evidence>
<evidence type="ECO:0000313" key="26">
    <source>
        <dbReference type="Proteomes" id="UP001152803"/>
    </source>
</evidence>
<dbReference type="PROSITE" id="PS50835">
    <property type="entry name" value="IG_LIKE"/>
    <property type="match status" value="20"/>
</dbReference>
<dbReference type="Pfam" id="PF00053">
    <property type="entry name" value="EGF_laminin"/>
    <property type="match status" value="5"/>
</dbReference>
<dbReference type="SMART" id="SM00409">
    <property type="entry name" value="IG"/>
    <property type="match status" value="20"/>
</dbReference>
<dbReference type="SMART" id="SM00179">
    <property type="entry name" value="EGF_CA"/>
    <property type="match status" value="3"/>
</dbReference>
<dbReference type="InterPro" id="IPR000742">
    <property type="entry name" value="EGF"/>
</dbReference>
<dbReference type="PROSITE" id="PS01248">
    <property type="entry name" value="EGF_LAM_1"/>
    <property type="match status" value="6"/>
</dbReference>
<dbReference type="InterPro" id="IPR001791">
    <property type="entry name" value="Laminin_G"/>
</dbReference>
<dbReference type="FunFam" id="2.60.120.200:FF:000076">
    <property type="entry name" value="basement membrane-specific heparan sulfate proteoglycan core protein-like"/>
    <property type="match status" value="1"/>
</dbReference>
<dbReference type="Gene3D" id="2.10.25.10">
    <property type="entry name" value="Laminin"/>
    <property type="match status" value="8"/>
</dbReference>
<evidence type="ECO:0000256" key="17">
    <source>
        <dbReference type="PROSITE-ProRule" id="PRU00460"/>
    </source>
</evidence>
<dbReference type="Gene3D" id="4.10.400.10">
    <property type="entry name" value="Low-density Lipoprotein Receptor"/>
    <property type="match status" value="4"/>
</dbReference>
<dbReference type="FunFam" id="2.60.40.10:FF:001104">
    <property type="entry name" value="Heparan sulfate proteoglycan 2"/>
    <property type="match status" value="1"/>
</dbReference>
<name>A0A9Q1DC02_CONCO</name>
<evidence type="ECO:0000256" key="15">
    <source>
        <dbReference type="PROSITE-ProRule" id="PRU00076"/>
    </source>
</evidence>
<dbReference type="GO" id="GO:0008046">
    <property type="term" value="F:axon guidance receptor activity"/>
    <property type="evidence" value="ECO:0007669"/>
    <property type="project" value="TreeGrafter"/>
</dbReference>
<keyword evidence="6 15" id="KW-0245">EGF-like domain</keyword>
<dbReference type="InterPro" id="IPR001881">
    <property type="entry name" value="EGF-like_Ca-bd_dom"/>
</dbReference>
<evidence type="ECO:0000256" key="14">
    <source>
        <dbReference type="ARBA" id="ARBA00023319"/>
    </source>
</evidence>
<dbReference type="PANTHER" id="PTHR45080:SF8">
    <property type="entry name" value="IG-LIKE DOMAIN-CONTAINING PROTEIN"/>
    <property type="match status" value="1"/>
</dbReference>
<dbReference type="FunFam" id="2.60.40.10:FF:000349">
    <property type="entry name" value="Basement membrane-specific heparan sulfate proteoglycan core protein"/>
    <property type="match status" value="1"/>
</dbReference>
<evidence type="ECO:0000259" key="22">
    <source>
        <dbReference type="PROSITE" id="PS50027"/>
    </source>
</evidence>
<dbReference type="Pfam" id="PF00052">
    <property type="entry name" value="Laminin_B"/>
    <property type="match status" value="3"/>
</dbReference>
<feature type="domain" description="Laminin IV type A" evidence="24">
    <location>
        <begin position="934"/>
        <end position="1111"/>
    </location>
</feature>
<dbReference type="GO" id="GO:0035239">
    <property type="term" value="P:tube morphogenesis"/>
    <property type="evidence" value="ECO:0007669"/>
    <property type="project" value="UniProtKB-ARBA"/>
</dbReference>
<feature type="disulfide bond" evidence="16">
    <location>
        <begin position="217"/>
        <end position="235"/>
    </location>
</feature>
<feature type="domain" description="Ig-like" evidence="23">
    <location>
        <begin position="3266"/>
        <end position="3344"/>
    </location>
</feature>
<dbReference type="SMART" id="SM00406">
    <property type="entry name" value="IGv"/>
    <property type="match status" value="7"/>
</dbReference>
<feature type="domain" description="Ig-like" evidence="23">
    <location>
        <begin position="2698"/>
        <end position="2783"/>
    </location>
</feature>
<feature type="domain" description="Laminin IV type A" evidence="24">
    <location>
        <begin position="1605"/>
        <end position="1787"/>
    </location>
</feature>
<evidence type="ECO:0000256" key="13">
    <source>
        <dbReference type="ARBA" id="ARBA00023292"/>
    </source>
</evidence>
<dbReference type="GO" id="GO:0005509">
    <property type="term" value="F:calcium ion binding"/>
    <property type="evidence" value="ECO:0007669"/>
    <property type="project" value="InterPro"/>
</dbReference>
<dbReference type="Pfam" id="PF07679">
    <property type="entry name" value="I-set"/>
    <property type="match status" value="13"/>
</dbReference>
<dbReference type="InterPro" id="IPR050958">
    <property type="entry name" value="Cell_Adh-Cytoskel_Orgn"/>
</dbReference>
<dbReference type="FunFam" id="2.10.25.10:FF:000033">
    <property type="entry name" value="Laminin subunit alpha 2"/>
    <property type="match status" value="1"/>
</dbReference>
<dbReference type="InterPro" id="IPR013106">
    <property type="entry name" value="Ig_V-set"/>
</dbReference>
<dbReference type="FunFam" id="2.10.25.10:FF:000454">
    <property type="entry name" value="Laminin subunit alpha 1"/>
    <property type="match status" value="1"/>
</dbReference>
<dbReference type="InterPro" id="IPR000034">
    <property type="entry name" value="Laminin_IV"/>
</dbReference>
<feature type="domain" description="Ig-like" evidence="23">
    <location>
        <begin position="3167"/>
        <end position="3257"/>
    </location>
</feature>
<accession>A0A9Q1DC02</accession>
<feature type="domain" description="Ig-like" evidence="23">
    <location>
        <begin position="3353"/>
        <end position="3435"/>
    </location>
</feature>
<dbReference type="PROSITE" id="PS01186">
    <property type="entry name" value="EGF_2"/>
    <property type="match status" value="3"/>
</dbReference>
<evidence type="ECO:0000256" key="16">
    <source>
        <dbReference type="PROSITE-ProRule" id="PRU00124"/>
    </source>
</evidence>
<feature type="disulfide bond" evidence="16">
    <location>
        <begin position="281"/>
        <end position="299"/>
    </location>
</feature>
<dbReference type="PROSITE" id="PS51115">
    <property type="entry name" value="LAMININ_IVA"/>
    <property type="match status" value="3"/>
</dbReference>
<dbReference type="GO" id="GO:0043025">
    <property type="term" value="C:neuronal cell body"/>
    <property type="evidence" value="ECO:0007669"/>
    <property type="project" value="TreeGrafter"/>
</dbReference>
<feature type="domain" description="EGF-like" evidence="21">
    <location>
        <begin position="4137"/>
        <end position="4174"/>
    </location>
</feature>
<dbReference type="InterPro" id="IPR056863">
    <property type="entry name" value="LMN_ATRN_NET-like_EGF"/>
</dbReference>
<dbReference type="PROSITE" id="PS50027">
    <property type="entry name" value="EGF_LAM_2"/>
    <property type="match status" value="5"/>
</dbReference>
<feature type="disulfide bond" evidence="17">
    <location>
        <begin position="1911"/>
        <end position="1925"/>
    </location>
</feature>
<feature type="domain" description="Laminin G" evidence="20">
    <location>
        <begin position="4237"/>
        <end position="4439"/>
    </location>
</feature>
<feature type="disulfide bond" evidence="16">
    <location>
        <begin position="321"/>
        <end position="339"/>
    </location>
</feature>
<comment type="caution">
    <text evidence="15">Lacks conserved residue(s) required for the propagation of feature annotation.</text>
</comment>
<feature type="region of interest" description="Disordered" evidence="18">
    <location>
        <begin position="247"/>
        <end position="271"/>
    </location>
</feature>
<dbReference type="GO" id="GO:0007156">
    <property type="term" value="P:homophilic cell adhesion via plasma membrane adhesion molecules"/>
    <property type="evidence" value="ECO:0007669"/>
    <property type="project" value="TreeGrafter"/>
</dbReference>
<dbReference type="FunFam" id="2.60.120.200:FF:000072">
    <property type="entry name" value="basement membrane-specific heparan sulfate proteoglycan core protein-like"/>
    <property type="match status" value="1"/>
</dbReference>
<feature type="domain" description="Laminin EGF-like" evidence="22">
    <location>
        <begin position="1145"/>
        <end position="1194"/>
    </location>
</feature>
<dbReference type="InterPro" id="IPR000082">
    <property type="entry name" value="SEA_dom"/>
</dbReference>
<evidence type="ECO:0000256" key="6">
    <source>
        <dbReference type="ARBA" id="ARBA00022536"/>
    </source>
</evidence>
<evidence type="ECO:0000256" key="8">
    <source>
        <dbReference type="ARBA" id="ARBA00022737"/>
    </source>
</evidence>
<feature type="domain" description="Laminin IV type A" evidence="24">
    <location>
        <begin position="534"/>
        <end position="719"/>
    </location>
</feature>
<feature type="disulfide bond" evidence="16">
    <location>
        <begin position="377"/>
        <end position="392"/>
    </location>
</feature>
<evidence type="ECO:0008006" key="27">
    <source>
        <dbReference type="Google" id="ProtNLM"/>
    </source>
</evidence>
<comment type="subcellular location">
    <subcellularLocation>
        <location evidence="1">Cell membrane</location>
    </subcellularLocation>
    <subcellularLocation>
        <location evidence="2">Secreted</location>
        <location evidence="2">Extracellular space</location>
        <location evidence="2">Extracellular matrix</location>
        <location evidence="2">Basement membrane</location>
    </subcellularLocation>
</comment>
<feature type="chain" id="PRO_5040230143" description="Basement membrane-specific heparan sulfate proteoglycan core protein" evidence="19">
    <location>
        <begin position="30"/>
        <end position="4441"/>
    </location>
</feature>
<feature type="domain" description="Laminin EGF-like" evidence="22">
    <location>
        <begin position="1871"/>
        <end position="1927"/>
    </location>
</feature>
<organism evidence="25 26">
    <name type="scientific">Conger conger</name>
    <name type="common">Conger eel</name>
    <name type="synonym">Muraena conger</name>
    <dbReference type="NCBI Taxonomy" id="82655"/>
    <lineage>
        <taxon>Eukaryota</taxon>
        <taxon>Metazoa</taxon>
        <taxon>Chordata</taxon>
        <taxon>Craniata</taxon>
        <taxon>Vertebrata</taxon>
        <taxon>Euteleostomi</taxon>
        <taxon>Actinopterygii</taxon>
        <taxon>Neopterygii</taxon>
        <taxon>Teleostei</taxon>
        <taxon>Anguilliformes</taxon>
        <taxon>Congridae</taxon>
        <taxon>Conger</taxon>
    </lineage>
</organism>
<evidence type="ECO:0000259" key="23">
    <source>
        <dbReference type="PROSITE" id="PS50835"/>
    </source>
</evidence>
<evidence type="ECO:0000256" key="9">
    <source>
        <dbReference type="ARBA" id="ARBA00022869"/>
    </source>
</evidence>
<dbReference type="CDD" id="cd00112">
    <property type="entry name" value="LDLa"/>
    <property type="match status" value="4"/>
</dbReference>
<keyword evidence="11 15" id="KW-1015">Disulfide bond</keyword>
<dbReference type="CDD" id="cd05743">
    <property type="entry name" value="Ig_Perlecan_like"/>
    <property type="match status" value="1"/>
</dbReference>
<dbReference type="InterPro" id="IPR003599">
    <property type="entry name" value="Ig_sub"/>
</dbReference>
<sequence length="4441" mass="480967">MGTRIVLHSVTGLLISFILTSHLINVTQGSKVWGEVALPEDLEAERAGARYPAETDDEDFAADEASGDHPSGEEDGSTPEPTTVGKAGSLSTMYYRALVNFTDSFVYSPDLENIYSDAFLEISDAVVDTLESEYNRITGVQTVSVVIIRKIGENVFVELDVASDYNSNDEQIRSVLYSVVMEGSIASYVTSVEGFEFRRLGEVVPSTRPCLHSEFTCHDGGCIPQEYYCDKRPDCLDMSDELDCEPPIESDVPPTPPKVLPEREPPRPPVGGPCQAGQATCQNGECIPRDYLCDGERDCTDGSDELKCGTPSPCEPNEFKCQNGRCALKLWRCDGDNDCGDNSDESYCPTKGPGDTCAPEQFMCVMDRTCIPASYQCDEESDCPDRSDEYDCSPPLVTSPPEESVKAQRGQTVTFTCTAVGVPTPIITWRLNWGHIPTSSRITVTNNNGRGTLTIRDVKEGDQGAYTCEAINAKGMVFAVPDGVLSLTQNTGNCPSGHFSVAGSSRCIPCFCFGITKNCQNTGRYRNQIHLRFTDEDDFKGVNVSYPSRPGTPPLSSTQLLINPETEEFQLVDLSRRFLILDSYWTLPRQFLGNKIDSYGGSLKYKVRFILARGETEPQEKPDVVLVGNGQRLIYRRGNPTPPSAINQKEVKFTEENWQHSSGRAVTREDLMMTLVNLESINIRTIYDNRMVSVALSDIVMDTATVEYSLQGPAQKVEECRCPPGYSGLSCEICTAGFDRVSGGSFLGTCAGCNCNGHASDCDPISGHCLSCQHNTEGAQCDKCRPGYFGDPRRGRPDDCKPCPCPYTETSRRFSDTCFLDHDNQATCDACRPGYTGRRCERCAPGYQGNPLQPNGKCVPSSSSKCDNRGTVNFNSRPCSCKPNVVGALCDECKIGSFHLSEANPDGCLQCFCMGVTKQCASSSWSRDQVRGGVNGQLFTLSNGANTRSITQGILQKSSSEVAFRSFADIPTDIYYWVLPESFRGDKVTAYGGELRYTVRYEPRSRSLVIDGQPDVVLQGNGIFLEHFSKTKPLPRVPATITVPFREGMWRRADGQPCTREHLLMALADTSVFMIRATYADNMAESSMSDVRMDIAVPHSTSNERALEVEECACPQGYRGPSCQECDVGYSRTGSGLYLGTCERCDCYGHASSCDADTGDCLQCQHNTIGPRCDRCTHGYYGNPKSGSPAACQPCPCPGTSSGNQYSRTCHLASDGQPTCDNCPAGHTGRRCESTTDDCGDMFLQGILHGSLPFSCDGPELVFGDESGPESQHGQELSDKHHEVNNSIIGPVEPEPLKDPSLGSQSVATPSLLLGYAVEFSSSQATPLAPHTYTPRPEAGHHSFQALLRSSMSSFSRRLSMLERGSLDTKESLQALGAQQGFFLTQLEKLTAARSTARELERVTQLEKGYIAMETRMSQLEDKVKVLMDGFTELAQEISRIRRTRHKPLSAPIEKSAPLIASNLLSIRTATAEEHPVIQVRLAEVAVSQVALAMLHLGCCLLLICTAGYTGNPQLGQACTLGTNEVNGNCHSCDRRGTERCEGGGICRCKTHVVGPACSSCKPGHFHLSSDHDDGCLACFCMGVTQQCTSSNYYRDTVSSVFSPGNFQDMALVNRQRTNRITTGFTVEVSSDGGTQLSFSNFGNLDQEAHYWQLPDAFKGDKVGSYGGTLRYTISYVAGQRGTGIEDADVQLIGNDITLVSHQTWHRGQGARESRQFDVAFKEEHWRRPDGMPTTREHLMMVLADLDDVLIRASYYTDMLSASISDIRMEVAVPNYSGLAQALEVEQCRCPPGYQGLSCQDCAPGYSRNGGGLYLGHCELCECNGHSDSCHPETGVCTNCLHNTMGELCEQCAAGYFGDPTAGTPEDCQPCACPHMDPDYQFSPTCESTGNGGYHCTACQPGYTGQYCERCAPGYEGDPQRRDRCRPYDNAASLVVRVHPDRIQVSQGSPVTLRCQGTGSPPHYFYWSREDRRPVSSRAERRRHGEELYFPSIEASDAGVYICTCRDVRSSNTSRAEIVVTTVSNPIEVTVEEPKTQSVTVGSAVSFICTAKSQSPAYTLVWTRKGNRKLPHRATDFNGILTIQNVHPEDAGIYVCTGSNMFAMDEGTAVLYVPEASQTQMFYTAYEMFEGHRTPSEGSQAVATVHPPVLTVQQGQRAEFRCTTTGSPAPAIEWIGGQGNRISPHAIIRGGVLTIPAVERSDEGEYICKALNTHGEHSARAVLYVHSASLPHVQVSPQRVEIHEGETLRLYCRAGGTPSPGLTWKKRGGQLPPQARMERTDIGTLLISNIRAADAGTYLCVGTNSIGSSEAPIEVSVARAEPISSVVTIQPPFATVEEGQTLDLNCVVPGSPPNSVTWIRVGGHLSSNHQVLGTQLRILRASPDDSGEYICRVAGGPRVRQASVTVSVTPSSSSKTVSSAVTIQPAYATVEEGQTLDLSCVVPGRPPISVTWIRVGRRLSSNHQVLGTQLRILRASPDDSGEYICRVAGGPRVRQASVTVSVTSSSSVEPISTAVSIEPHFATVEEGQTLDLECLVPGSPPNSVTWIRVGRRLSSNHQVLGTQLRILRASPDDSGEYICRVEGGPRVRQASVTVSVTPHSSLEPISTAVSIEPPFATVEEGQTLDLECLVPGSPPNSVTWIRGGRQLSSNHQVLGTQLRILRVSPDDSGEYICMVEGGPTVRQASVMVIVTPSSSLEPISSVVTIDPPYATVEEGQTLDLNCVVPGRPPISVTWIRVGRHLSSNHQVLGTQLRILRASQDDSGEYICRVEGGPTVRQASVTVSVSPSSSLEPISSVVTIDPPYATVEEGQTLDLHCVVPGRPPISVTWMRVGRHLSSNHQVLGTQLRILRASQDDSGEYICRVEGGPTVRQASVTVSVSPSSSLEPISSIVTIDPPYATVEEGQTLDLHCVVPGRPPISVTWMRVGRHLSSNHQVLGTQLRILRTSQDDSGEYICRVEGGPRIRQASVTVSVTPSSSSEPISSAVTIEPSIASVQEGQPLDLTCVVPGSPPISVTWIRVGRHLSSNHQVVGTQLRILQASEDDSGEYICRVEDGPMARQASVIVSVTASSSRPQTPIISIEPHTAAVRQGETASFRCRIHTGAQPVRLEWKLSNNRDLADNVRVSPDGAVITISNVQSSDQGTYRCVASNVFGITQSIVSLTVRESPKAVVTPQGLVRVRVGEPINLECQGSGEPRPTVSWHRLDSGRRTMLTSPVPMDSNAVMQVLAARPEDSGTYICTVQNMEGTSDVRVEVRVEGGEQVPTAPRASVAEPLLVVEEGQTVTLRCQAHGTPTPTITWSKLRSPLPWRHRVVNDSLILPGVGRQDSGQYICNATNSLGTSEVTVMLDVETPPYATSLPDDLAVRVGEVIRLQCLSHGTPPLRFEWTKVNGSLPGRAEVDNGNLQINLATVSDAGTYKCTVSNKVGSSESLAKVAVRSPLSVRVWPQVEVKAVGSAVEFTCSAAGGIQTAVEWLKEGGPMPVNHHIKDGVLRIENLEQSNEGMYICRATGVYGQAQDTAKLTIQALPKVMINVRTSVQTVMIGNAVEFECQAIGDPQPSVRWSKVGGELPAHVVVRGGMLKIEQVTEADAGQYRCTATNNVGSVQSEVVLNVQSLPQITAPPEVKEVNLGSAAVFPCLATGYPVPEIKWSKLDGELGPTAVQEGHVLTIPSVKQEDSGTYVCSASNKQGTVQAFTKLSVHERVMPHFTQTPLSYLTLPTIKNSYKAFTIKINFRPDSADGMIIYNGQKRTTGADFVSLGLVGGRPEFRFDVGSGMATIRYPTPIKLGEFHTVELHRNLTTGSIMVDGDTPVNGSSQGKFQGLDLNEDLFIGGYPNYTVITKTTGLKTGFVGCIRQLIIQGEEVIFKDLDRSSTGVSNCPSCRDYPCQNGGRCQDSDTSIYKCSCARGYTGSNCEHHSSLHCHSEACGADATCINRPSGLGYDCRCHLGKSGDKCMQGILVTTPHFDGEDSYIAYPPLTNIHNDLRVEIEFKPLDPDGLMFFSGGKKMKVEDFVAVSMVDGHVEFRYELGTGMAVLRSWEPVTLRQWHRVVAERLNKDGSLKVDQAQEVRRSSPGKAQGLNIHTPMYLGGVPSMDILPKPANVSMLFEGCVGEVSINGKKVDLSYSFMESRAILQCVDNSPCDRRPCLNGGSCMSNAEYEYQCLCQDGFEGERCEVVKDVCHVDAECQNGGRCASGQCVCPGGYSGLHCEAAYAGQAPTILDTLWNMEGSGGNDAPAQYAAYFHDDGYLVLPKPVFPRSSPDAPETIELEIRTTTSEGLILWQGVESSGTFRKLHASKKELGEEGKGKDFISLGLQSGQLVFSYQLGSGEAEIIFEEPINDGKWHKVTAVRTGKLGYVQVDGGPISRGHSQGKSVMVNTKGNVFLGGAPDMAALTGGKFSSGMTGCVKNLALTNTRPGEQPARPIDLQAHAQEGINVERCSS</sequence>
<feature type="disulfide bond" evidence="16">
    <location>
        <begin position="210"/>
        <end position="222"/>
    </location>
</feature>
<feature type="domain" description="Ig-like" evidence="23">
    <location>
        <begin position="2322"/>
        <end position="2407"/>
    </location>
</feature>
<feature type="domain" description="Ig-like" evidence="23">
    <location>
        <begin position="3527"/>
        <end position="3611"/>
    </location>
</feature>
<feature type="domain" description="Laminin G" evidence="20">
    <location>
        <begin position="3704"/>
        <end position="3881"/>
    </location>
</feature>
<feature type="domain" description="Ig-like" evidence="23">
    <location>
        <begin position="3439"/>
        <end position="3522"/>
    </location>
</feature>
<feature type="disulfide bond" evidence="17">
    <location>
        <begin position="772"/>
        <end position="781"/>
    </location>
</feature>
<feature type="disulfide bond" evidence="16">
    <location>
        <begin position="333"/>
        <end position="348"/>
    </location>
</feature>
<dbReference type="SMART" id="SM00408">
    <property type="entry name" value="IGc2"/>
    <property type="match status" value="20"/>
</dbReference>
<keyword evidence="8" id="KW-0677">Repeat</keyword>
<dbReference type="PRINTS" id="PR00261">
    <property type="entry name" value="LDLRECEPTOR"/>
</dbReference>
<dbReference type="FunFam" id="4.10.400.10:FF:000058">
    <property type="entry name" value="Basement membrane-specific heparan sulfate proteoglycan core protein"/>
    <property type="match status" value="1"/>
</dbReference>
<dbReference type="PROSITE" id="PS00022">
    <property type="entry name" value="EGF_1"/>
    <property type="match status" value="4"/>
</dbReference>
<dbReference type="FunFam" id="2.60.40.10:FF:000032">
    <property type="entry name" value="palladin isoform X1"/>
    <property type="match status" value="1"/>
</dbReference>
<dbReference type="FunFam" id="2.10.25.10:FF:000580">
    <property type="entry name" value="Wing blister, isoform B"/>
    <property type="match status" value="1"/>
</dbReference>
<dbReference type="GO" id="GO:0005737">
    <property type="term" value="C:cytoplasm"/>
    <property type="evidence" value="ECO:0007669"/>
    <property type="project" value="UniProtKB-ARBA"/>
</dbReference>
<feature type="disulfide bond" evidence="17">
    <location>
        <begin position="831"/>
        <end position="840"/>
    </location>
</feature>
<feature type="domain" description="Ig-like" evidence="23">
    <location>
        <begin position="2135"/>
        <end position="2224"/>
    </location>
</feature>
<keyword evidence="12" id="KW-0325">Glycoprotein</keyword>
<dbReference type="InterPro" id="IPR002049">
    <property type="entry name" value="LE_dom"/>
</dbReference>
<feature type="disulfide bond" evidence="16">
    <location>
        <begin position="293"/>
        <end position="308"/>
    </location>
</feature>
<dbReference type="Pfam" id="PF00008">
    <property type="entry name" value="EGF"/>
    <property type="match status" value="2"/>
</dbReference>
<evidence type="ECO:0000256" key="5">
    <source>
        <dbReference type="ARBA" id="ARBA00022530"/>
    </source>
</evidence>
<dbReference type="CDD" id="cd00110">
    <property type="entry name" value="LamG"/>
    <property type="match status" value="3"/>
</dbReference>
<dbReference type="SUPFAM" id="SSF48726">
    <property type="entry name" value="Immunoglobulin"/>
    <property type="match status" value="20"/>
</dbReference>
<feature type="domain" description="Ig-like" evidence="23">
    <location>
        <begin position="2026"/>
        <end position="2100"/>
    </location>
</feature>
<dbReference type="Pfam" id="PF00057">
    <property type="entry name" value="Ldl_recept_a"/>
    <property type="match status" value="4"/>
</dbReference>
<feature type="domain" description="Ig-like" evidence="23">
    <location>
        <begin position="3616"/>
        <end position="3698"/>
    </location>
</feature>
<dbReference type="InterPro" id="IPR013320">
    <property type="entry name" value="ConA-like_dom_sf"/>
</dbReference>
<dbReference type="Gene3D" id="2.60.40.10">
    <property type="entry name" value="Immunoglobulins"/>
    <property type="match status" value="20"/>
</dbReference>
<keyword evidence="7 19" id="KW-0732">Signal</keyword>
<evidence type="ECO:0000259" key="24">
    <source>
        <dbReference type="PROSITE" id="PS51115"/>
    </source>
</evidence>
<feature type="domain" description="EGF-like" evidence="21">
    <location>
        <begin position="3917"/>
        <end position="3955"/>
    </location>
</feature>
<evidence type="ECO:0000256" key="7">
    <source>
        <dbReference type="ARBA" id="ARBA00022729"/>
    </source>
</evidence>
<dbReference type="SMART" id="SM00180">
    <property type="entry name" value="EGF_Lam"/>
    <property type="match status" value="8"/>
</dbReference>
<feature type="signal peptide" evidence="19">
    <location>
        <begin position="1"/>
        <end position="29"/>
    </location>
</feature>
<dbReference type="InterPro" id="IPR036055">
    <property type="entry name" value="LDL_receptor-like_sf"/>
</dbReference>
<dbReference type="Gene3D" id="2.60.120.200">
    <property type="match status" value="3"/>
</dbReference>
<dbReference type="FunFam" id="2.60.40.10:FF:000709">
    <property type="entry name" value="basement membrane-specific heparan sulfate proteoglycan core protein"/>
    <property type="match status" value="1"/>
</dbReference>
<feature type="disulfide bond" evidence="16">
    <location>
        <begin position="314"/>
        <end position="326"/>
    </location>
</feature>
<dbReference type="SMART" id="SM00181">
    <property type="entry name" value="EGF"/>
    <property type="match status" value="12"/>
</dbReference>
<dbReference type="FunFam" id="2.60.40.10:FF:000644">
    <property type="entry name" value="Basement membrane-specific heparan sulfate proteoglycan core protein"/>
    <property type="match status" value="1"/>
</dbReference>
<feature type="domain" description="Ig-like" evidence="23">
    <location>
        <begin position="3076"/>
        <end position="3162"/>
    </location>
</feature>
<dbReference type="FunFam" id="2.60.40.10:FF:000666">
    <property type="entry name" value="basement membrane-specific heparan sulfate proteoglycan core protein-like"/>
    <property type="match status" value="1"/>
</dbReference>
<dbReference type="GO" id="GO:0072359">
    <property type="term" value="P:circulatory system development"/>
    <property type="evidence" value="ECO:0007669"/>
    <property type="project" value="UniProtKB-ARBA"/>
</dbReference>
<dbReference type="PANTHER" id="PTHR45080">
    <property type="entry name" value="CONTACTIN 5"/>
    <property type="match status" value="1"/>
</dbReference>
<dbReference type="Pfam" id="PF13927">
    <property type="entry name" value="Ig_3"/>
    <property type="match status" value="7"/>
</dbReference>
<gene>
    <name evidence="25" type="ORF">COCON_G00147170</name>
</gene>
<dbReference type="CDD" id="cd00055">
    <property type="entry name" value="EGF_Lam"/>
    <property type="match status" value="8"/>
</dbReference>
<dbReference type="GO" id="GO:0005604">
    <property type="term" value="C:basement membrane"/>
    <property type="evidence" value="ECO:0007669"/>
    <property type="project" value="UniProtKB-SubCell"/>
</dbReference>
<keyword evidence="10" id="KW-0472">Membrane</keyword>
<dbReference type="PROSITE" id="PS01209">
    <property type="entry name" value="LDLRA_1"/>
    <property type="match status" value="2"/>
</dbReference>
<evidence type="ECO:0000256" key="1">
    <source>
        <dbReference type="ARBA" id="ARBA00004236"/>
    </source>
</evidence>
<dbReference type="FunFam" id="2.10.25.10:FF:000118">
    <property type="entry name" value="protein delta homolog 2"/>
    <property type="match status" value="1"/>
</dbReference>
<feature type="domain" description="Laminin EGF-like" evidence="22">
    <location>
        <begin position="803"/>
        <end position="860"/>
    </location>
</feature>
<evidence type="ECO:0000256" key="10">
    <source>
        <dbReference type="ARBA" id="ARBA00023136"/>
    </source>
</evidence>
<feature type="domain" description="Ig-like" evidence="23">
    <location>
        <begin position="2410"/>
        <end position="2501"/>
    </location>
</feature>
<dbReference type="OrthoDB" id="10055367at2759"/>
<dbReference type="CDD" id="cd00054">
    <property type="entry name" value="EGF_CA"/>
    <property type="match status" value="3"/>
</dbReference>
<dbReference type="SMART" id="SM00281">
    <property type="entry name" value="LamB"/>
    <property type="match status" value="3"/>
</dbReference>
<feature type="disulfide bond" evidence="15">
    <location>
        <begin position="4164"/>
        <end position="4173"/>
    </location>
</feature>
<dbReference type="SUPFAM" id="SSF49899">
    <property type="entry name" value="Concanavalin A-like lectins/glucanases"/>
    <property type="match status" value="3"/>
</dbReference>
<reference evidence="25" key="1">
    <citation type="journal article" date="2023" name="Science">
        <title>Genome structures resolve the early diversification of teleost fishes.</title>
        <authorList>
            <person name="Parey E."/>
            <person name="Louis A."/>
            <person name="Montfort J."/>
            <person name="Bouchez O."/>
            <person name="Roques C."/>
            <person name="Iampietro C."/>
            <person name="Lluch J."/>
            <person name="Castinel A."/>
            <person name="Donnadieu C."/>
            <person name="Desvignes T."/>
            <person name="Floi Bucao C."/>
            <person name="Jouanno E."/>
            <person name="Wen M."/>
            <person name="Mejri S."/>
            <person name="Dirks R."/>
            <person name="Jansen H."/>
            <person name="Henkel C."/>
            <person name="Chen W.J."/>
            <person name="Zahm M."/>
            <person name="Cabau C."/>
            <person name="Klopp C."/>
            <person name="Thompson A.W."/>
            <person name="Robinson-Rechavi M."/>
            <person name="Braasch I."/>
            <person name="Lecointre G."/>
            <person name="Bobe J."/>
            <person name="Postlethwait J.H."/>
            <person name="Berthelot C."/>
            <person name="Roest Crollius H."/>
            <person name="Guiguen Y."/>
        </authorList>
    </citation>
    <scope>NUCLEOTIDE SEQUENCE</scope>
    <source>
        <strain evidence="25">Concon-B</strain>
    </source>
</reference>
<feature type="domain" description="Ig-like" evidence="23">
    <location>
        <begin position="394"/>
        <end position="486"/>
    </location>
</feature>
<keyword evidence="5" id="KW-0272">Extracellular matrix</keyword>
<evidence type="ECO:0000256" key="4">
    <source>
        <dbReference type="ARBA" id="ARBA00022525"/>
    </source>
</evidence>
<evidence type="ECO:0000256" key="3">
    <source>
        <dbReference type="ARBA" id="ARBA00022475"/>
    </source>
</evidence>
<keyword evidence="4" id="KW-0964">Secreted</keyword>
<dbReference type="FunFam" id="2.60.40.10:FF:000700">
    <property type="entry name" value="Basement membrane-specific heparan sulfate proteoglycan core protein"/>
    <property type="match status" value="1"/>
</dbReference>
<comment type="caution">
    <text evidence="25">The sequence shown here is derived from an EMBL/GenBank/DDBJ whole genome shotgun (WGS) entry which is preliminary data.</text>
</comment>
<dbReference type="SMART" id="SM00282">
    <property type="entry name" value="LamG"/>
    <property type="match status" value="3"/>
</dbReference>
<dbReference type="FunFam" id="4.10.400.10:FF:000088">
    <property type="entry name" value="Heparan sulfate proteoglycan 2"/>
    <property type="match status" value="1"/>
</dbReference>
<keyword evidence="14" id="KW-0393">Immunoglobulin domain</keyword>
<evidence type="ECO:0000256" key="11">
    <source>
        <dbReference type="ARBA" id="ARBA00023157"/>
    </source>
</evidence>
<dbReference type="InterPro" id="IPR003598">
    <property type="entry name" value="Ig_sub2"/>
</dbReference>
<dbReference type="SUPFAM" id="SSF57196">
    <property type="entry name" value="EGF/Laminin"/>
    <property type="match status" value="7"/>
</dbReference>
<feature type="domain" description="Ig-like" evidence="23">
    <location>
        <begin position="1927"/>
        <end position="2021"/>
    </location>
</feature>
<feature type="domain" description="EGF-like" evidence="21">
    <location>
        <begin position="3877"/>
        <end position="3914"/>
    </location>
</feature>
<feature type="disulfide bond" evidence="17">
    <location>
        <begin position="1164"/>
        <end position="1173"/>
    </location>
</feature>
<feature type="region of interest" description="Disordered" evidence="18">
    <location>
        <begin position="49"/>
        <end position="85"/>
    </location>
</feature>
<dbReference type="PROSITE" id="PS50068">
    <property type="entry name" value="LDLRA_2"/>
    <property type="match status" value="4"/>
</dbReference>
<dbReference type="InterPro" id="IPR013783">
    <property type="entry name" value="Ig-like_fold"/>
</dbReference>
<dbReference type="GO" id="GO:0050808">
    <property type="term" value="P:synapse organization"/>
    <property type="evidence" value="ECO:0007669"/>
    <property type="project" value="TreeGrafter"/>
</dbReference>
<dbReference type="InterPro" id="IPR023415">
    <property type="entry name" value="LDLR_class-A_CS"/>
</dbReference>
<dbReference type="Pfam" id="PF24973">
    <property type="entry name" value="EGF_LMN_ATRN"/>
    <property type="match status" value="3"/>
</dbReference>
<dbReference type="InterPro" id="IPR036179">
    <property type="entry name" value="Ig-like_dom_sf"/>
</dbReference>
<feature type="domain" description="Laminin EGF-like" evidence="22">
    <location>
        <begin position="1821"/>
        <end position="1870"/>
    </location>
</feature>
<dbReference type="GO" id="GO:0002009">
    <property type="term" value="P:morphogenesis of an epithelium"/>
    <property type="evidence" value="ECO:0007669"/>
    <property type="project" value="UniProtKB-ARBA"/>
</dbReference>
<evidence type="ECO:0000259" key="21">
    <source>
        <dbReference type="PROSITE" id="PS50026"/>
    </source>
</evidence>
<dbReference type="Proteomes" id="UP001152803">
    <property type="component" value="Unassembled WGS sequence"/>
</dbReference>
<feature type="disulfide bond" evidence="15">
    <location>
        <begin position="3926"/>
        <end position="3943"/>
    </location>
</feature>
<keyword evidence="26" id="KW-1185">Reference proteome</keyword>
<dbReference type="CDD" id="cd05754">
    <property type="entry name" value="IgI_Perlecan_like"/>
    <property type="match status" value="1"/>
</dbReference>
<keyword evidence="13 17" id="KW-0424">Laminin EGF-like domain</keyword>
<proteinExistence type="predicted"/>
<dbReference type="PROSITE" id="PS50025">
    <property type="entry name" value="LAM_G_DOMAIN"/>
    <property type="match status" value="3"/>
</dbReference>
<dbReference type="SMART" id="SM00192">
    <property type="entry name" value="LDLa"/>
    <property type="match status" value="4"/>
</dbReference>
<dbReference type="InterPro" id="IPR007110">
    <property type="entry name" value="Ig-like_dom"/>
</dbReference>
<feature type="disulfide bond" evidence="15">
    <location>
        <begin position="3904"/>
        <end position="3913"/>
    </location>
</feature>
<feature type="domain" description="Ig-like" evidence="23">
    <location>
        <begin position="2974"/>
        <end position="3065"/>
    </location>
</feature>
<feature type="domain" description="Laminin G" evidence="20">
    <location>
        <begin position="3961"/>
        <end position="4141"/>
    </location>
</feature>
<feature type="domain" description="Ig-like" evidence="23">
    <location>
        <begin position="2880"/>
        <end position="2971"/>
    </location>
</feature>
<dbReference type="FunFam" id="2.10.25.10:FF:000185">
    <property type="entry name" value="basement membrane-specific heparan sulfate proteoglycan core protein-like"/>
    <property type="match status" value="1"/>
</dbReference>
<dbReference type="SMART" id="SM00200">
    <property type="entry name" value="SEA"/>
    <property type="match status" value="1"/>
</dbReference>
<dbReference type="SUPFAM" id="SSF57424">
    <property type="entry name" value="LDL receptor-like module"/>
    <property type="match status" value="4"/>
</dbReference>
<dbReference type="FunFam" id="2.60.40.10:FF:000602">
    <property type="entry name" value="Basement membrane-specific heparan sulfate proteoglycan core protein"/>
    <property type="match status" value="1"/>
</dbReference>
<evidence type="ECO:0000313" key="25">
    <source>
        <dbReference type="EMBL" id="KAJ8265618.1"/>
    </source>
</evidence>
<keyword evidence="9" id="KW-0084">Basement membrane</keyword>
<feature type="domain" description="Ig-like" evidence="23">
    <location>
        <begin position="2510"/>
        <end position="2595"/>
    </location>
</feature>